<feature type="domain" description="DUF4382" evidence="2">
    <location>
        <begin position="41"/>
        <end position="190"/>
    </location>
</feature>
<dbReference type="Proteomes" id="UP000252558">
    <property type="component" value="Unassembled WGS sequence"/>
</dbReference>
<protein>
    <submittedName>
        <fullName evidence="3">DUF4382 domain-containing protein</fullName>
    </submittedName>
</protein>
<name>A0A368NIP4_9GAMM</name>
<feature type="chain" id="PRO_5016959724" evidence="1">
    <location>
        <begin position="24"/>
        <end position="655"/>
    </location>
</feature>
<evidence type="ECO:0000313" key="4">
    <source>
        <dbReference type="Proteomes" id="UP000252558"/>
    </source>
</evidence>
<accession>A0A368NIP4</accession>
<evidence type="ECO:0000256" key="1">
    <source>
        <dbReference type="SAM" id="SignalP"/>
    </source>
</evidence>
<dbReference type="EMBL" id="QPID01000005">
    <property type="protein sequence ID" value="RCU49980.1"/>
    <property type="molecule type" value="Genomic_DNA"/>
</dbReference>
<dbReference type="AlphaFoldDB" id="A0A368NIP4"/>
<gene>
    <name evidence="3" type="ORF">DU002_10160</name>
</gene>
<reference evidence="3 4" key="1">
    <citation type="submission" date="2018-07" db="EMBL/GenBank/DDBJ databases">
        <title>Corallincola holothuriorum sp. nov., a new facultative anaerobe isolated from sea cucumber Apostichopus japonicus.</title>
        <authorList>
            <person name="Xia H."/>
        </authorList>
    </citation>
    <scope>NUCLEOTIDE SEQUENCE [LARGE SCALE GENOMIC DNA]</scope>
    <source>
        <strain evidence="3 4">C4</strain>
    </source>
</reference>
<evidence type="ECO:0000313" key="3">
    <source>
        <dbReference type="EMBL" id="RCU49980.1"/>
    </source>
</evidence>
<sequence>MMRFNHTKWPWIAALVISTSLLGACSDDDDDEDDDTGEIAAFTLGVSDAPVDDANKVVITIDTVTLRREGADDLVFETFNNSDEGITDAETIQIDLLEFQGGSQFIIIEGEDVPEGSYSDMLLEILDEDVALSYVEETDGAIKSIKVPSDELKLGGFEVSADAPQNFTIEFNLRKSMTYKPGPDEYNLKPRGVSLANNADTGTLMGTIDLDTLLADPMCADSGHIVYLYAGSGLDASLLSDEFDPDVANNGAPEGAIAPFASTGIMMDEDSGNYVYELGFVPAGTHTLAYACDAGEAGDDPELYDGITVPMPANNVTEVTVTAGADTVQDFPLAMDTLTLGISDAPVDDVDEVVITIDVITLKQEGNDDQVFDCFTVDAEEGDTDDESCDASTEEGKVAKDTITLNLLDYTGGEQFILLEDEEVAPGDYNDVWLDVIDEDTDFSYVNEQLPEGDDPQDESFIKELKLPSGTLKLGGFSLGDTGSNLTIDFNLRKSMTYNPGPDRYILKPRGVSLVDNAGTGTISGMVGDTLMTSAECAADGAISVAYLYAGSPEGTLGDEYDPEMNPDVTAVEPFASVATDETGAFNFGFVPVGTHTLTLHCGTTEDDPDSFEGLAIPTPTDATVAVTVAEDTETSCDLSVDDACAPVGAATSIE</sequence>
<dbReference type="RefSeq" id="WP_114338267.1">
    <property type="nucleotide sequence ID" value="NZ_QPID01000005.1"/>
</dbReference>
<dbReference type="Pfam" id="PF14321">
    <property type="entry name" value="DUF4382"/>
    <property type="match status" value="2"/>
</dbReference>
<proteinExistence type="predicted"/>
<feature type="domain" description="DUF4382" evidence="2">
    <location>
        <begin position="337"/>
        <end position="509"/>
    </location>
</feature>
<evidence type="ECO:0000259" key="2">
    <source>
        <dbReference type="Pfam" id="PF14321"/>
    </source>
</evidence>
<dbReference type="InterPro" id="IPR025491">
    <property type="entry name" value="DUF4382"/>
</dbReference>
<feature type="signal peptide" evidence="1">
    <location>
        <begin position="1"/>
        <end position="23"/>
    </location>
</feature>
<keyword evidence="1" id="KW-0732">Signal</keyword>
<organism evidence="3 4">
    <name type="scientific">Corallincola holothuriorum</name>
    <dbReference type="NCBI Taxonomy" id="2282215"/>
    <lineage>
        <taxon>Bacteria</taxon>
        <taxon>Pseudomonadati</taxon>
        <taxon>Pseudomonadota</taxon>
        <taxon>Gammaproteobacteria</taxon>
        <taxon>Alteromonadales</taxon>
        <taxon>Psychromonadaceae</taxon>
        <taxon>Corallincola</taxon>
    </lineage>
</organism>
<comment type="caution">
    <text evidence="3">The sequence shown here is derived from an EMBL/GenBank/DDBJ whole genome shotgun (WGS) entry which is preliminary data.</text>
</comment>
<keyword evidence="4" id="KW-1185">Reference proteome</keyword>
<dbReference type="OrthoDB" id="7062064at2"/>
<dbReference type="PROSITE" id="PS51257">
    <property type="entry name" value="PROKAR_LIPOPROTEIN"/>
    <property type="match status" value="1"/>
</dbReference>